<organism evidence="2 3">
    <name type="scientific">Fusarium torreyae</name>
    <dbReference type="NCBI Taxonomy" id="1237075"/>
    <lineage>
        <taxon>Eukaryota</taxon>
        <taxon>Fungi</taxon>
        <taxon>Dikarya</taxon>
        <taxon>Ascomycota</taxon>
        <taxon>Pezizomycotina</taxon>
        <taxon>Sordariomycetes</taxon>
        <taxon>Hypocreomycetidae</taxon>
        <taxon>Hypocreales</taxon>
        <taxon>Nectriaceae</taxon>
        <taxon>Fusarium</taxon>
    </lineage>
</organism>
<accession>A0A9W8RW61</accession>
<feature type="region of interest" description="Disordered" evidence="1">
    <location>
        <begin position="546"/>
        <end position="568"/>
    </location>
</feature>
<keyword evidence="3" id="KW-1185">Reference proteome</keyword>
<evidence type="ECO:0000313" key="2">
    <source>
        <dbReference type="EMBL" id="KAJ4256700.1"/>
    </source>
</evidence>
<gene>
    <name evidence="2" type="ORF">NW762_008796</name>
</gene>
<proteinExistence type="predicted"/>
<sequence length="568" mass="64395">MEQPSEKLSSLEQMPIDALAYALSFLPDKATLRSVISSCPAFYNAFKHRQVYIASSVLFSSMDEGVYQECIVAFNMKREEWKGAKAGVKAINRVFAGKRCIDNQHFTFSQVKSMWRFHKSVEYFADRIANSLIKKHPVVKHNKAFSITPNVRSRFQRSLYRLDMYAKIVQRMIDSSCHDNGGKNRGPTEAELKKAHWLHCLKEVEEHRILKAFHSQYSAVEVEQLNSICVLLITEFAPVFNTFLEHDIELGTQLPYYLQEPRAPGTMDLVALGLPFLFDLMTASTYHQRAKVIHGIQPIDWNPHILTRPPFPRNDEKLACILHDIDATPGMWKNEPVPDFVMREPFFPDPDCGPASAWTALSRFFVFLSDQVDFNSSPIDCLPWGYVFWDLDMLQKAGFTNIKQKDRDDHGSVVPEDHPLHDQSWSPFAKWNNEGATQLLLLSCEQKVILKKKGKTGYFDFQSFVSKQDFEATPANMGPFATEVFREAMWSLATPEQIHTFAQHVAGILPEFDAGSGPSLSEILRQTMGGIMPQEEIEAFVQHMAGPVPGNGAGQGGSSHFHDENDVD</sequence>
<dbReference type="OrthoDB" id="5427059at2759"/>
<evidence type="ECO:0000313" key="3">
    <source>
        <dbReference type="Proteomes" id="UP001152049"/>
    </source>
</evidence>
<dbReference type="EMBL" id="JAOQAZ010000018">
    <property type="protein sequence ID" value="KAJ4256700.1"/>
    <property type="molecule type" value="Genomic_DNA"/>
</dbReference>
<reference evidence="2" key="1">
    <citation type="submission" date="2022-09" db="EMBL/GenBank/DDBJ databases">
        <title>Fusarium specimens isolated from Avocado Roots.</title>
        <authorList>
            <person name="Stajich J."/>
            <person name="Roper C."/>
            <person name="Heimlech-Rivalta G."/>
        </authorList>
    </citation>
    <scope>NUCLEOTIDE SEQUENCE</scope>
    <source>
        <strain evidence="2">CF00136</strain>
    </source>
</reference>
<comment type="caution">
    <text evidence="2">The sequence shown here is derived from an EMBL/GenBank/DDBJ whole genome shotgun (WGS) entry which is preliminary data.</text>
</comment>
<dbReference type="AlphaFoldDB" id="A0A9W8RW61"/>
<evidence type="ECO:0000256" key="1">
    <source>
        <dbReference type="SAM" id="MobiDB-lite"/>
    </source>
</evidence>
<dbReference type="Proteomes" id="UP001152049">
    <property type="component" value="Unassembled WGS sequence"/>
</dbReference>
<evidence type="ECO:0008006" key="4">
    <source>
        <dbReference type="Google" id="ProtNLM"/>
    </source>
</evidence>
<name>A0A9W8RW61_9HYPO</name>
<protein>
    <recommendedName>
        <fullName evidence="4">F-box domain-containing protein</fullName>
    </recommendedName>
</protein>